<dbReference type="EC" id="5.1.2.3" evidence="2"/>
<dbReference type="Pfam" id="PF00378">
    <property type="entry name" value="ECH_1"/>
    <property type="match status" value="1"/>
</dbReference>
<name>A0A3B0QZC7_9ZZZZ</name>
<dbReference type="PANTHER" id="PTHR43612">
    <property type="entry name" value="TRIFUNCTIONAL ENZYME SUBUNIT ALPHA"/>
    <property type="match status" value="1"/>
</dbReference>
<dbReference type="EMBL" id="UOEC01000013">
    <property type="protein sequence ID" value="VAV86704.1"/>
    <property type="molecule type" value="Genomic_DNA"/>
</dbReference>
<feature type="domain" description="3-hydroxyacyl-CoA dehydrogenase NAD binding" evidence="1">
    <location>
        <begin position="337"/>
        <end position="431"/>
    </location>
</feature>
<accession>A0A3B0QZC7</accession>
<organism evidence="2">
    <name type="scientific">hydrothermal vent metagenome</name>
    <dbReference type="NCBI Taxonomy" id="652676"/>
    <lineage>
        <taxon>unclassified sequences</taxon>
        <taxon>metagenomes</taxon>
        <taxon>ecological metagenomes</taxon>
    </lineage>
</organism>
<dbReference type="InterPro" id="IPR006176">
    <property type="entry name" value="3-OHacyl-CoA_DH_NAD-bd"/>
</dbReference>
<dbReference type="SUPFAM" id="SSF51735">
    <property type="entry name" value="NAD(P)-binding Rossmann-fold domains"/>
    <property type="match status" value="1"/>
</dbReference>
<dbReference type="PANTHER" id="PTHR43612:SF3">
    <property type="entry name" value="TRIFUNCTIONAL ENZYME SUBUNIT ALPHA, MITOCHONDRIAL"/>
    <property type="match status" value="1"/>
</dbReference>
<dbReference type="InterPro" id="IPR050136">
    <property type="entry name" value="FA_oxidation_alpha_subunit"/>
</dbReference>
<dbReference type="EC" id="4.2.1.17" evidence="2"/>
<dbReference type="GO" id="GO:0070403">
    <property type="term" value="F:NAD+ binding"/>
    <property type="evidence" value="ECO:0007669"/>
    <property type="project" value="InterPro"/>
</dbReference>
<reference evidence="2" key="1">
    <citation type="submission" date="2018-06" db="EMBL/GenBank/DDBJ databases">
        <authorList>
            <person name="Zhirakovskaya E."/>
        </authorList>
    </citation>
    <scope>NUCLEOTIDE SEQUENCE</scope>
</reference>
<dbReference type="EC" id="1.1.1.35" evidence="2"/>
<keyword evidence="2" id="KW-0560">Oxidoreductase</keyword>
<keyword evidence="2" id="KW-0456">Lyase</keyword>
<dbReference type="GO" id="GO:0016509">
    <property type="term" value="F:long-chain (3S)-3-hydroxyacyl-CoA dehydrogenase (NAD+) activity"/>
    <property type="evidence" value="ECO:0007669"/>
    <property type="project" value="TreeGrafter"/>
</dbReference>
<dbReference type="InterPro" id="IPR036291">
    <property type="entry name" value="NAD(P)-bd_dom_sf"/>
</dbReference>
<proteinExistence type="predicted"/>
<feature type="non-terminal residue" evidence="2">
    <location>
        <position position="432"/>
    </location>
</feature>
<evidence type="ECO:0000259" key="1">
    <source>
        <dbReference type="Pfam" id="PF02737"/>
    </source>
</evidence>
<dbReference type="InterPro" id="IPR001753">
    <property type="entry name" value="Enoyl-CoA_hydra/iso"/>
</dbReference>
<gene>
    <name evidence="2" type="ORF">MNBD_ALPHA08-339</name>
</gene>
<protein>
    <submittedName>
        <fullName evidence="2">Enoyl-CoA hydratase / 3-hydroxyacyl-CoA dehydrogenase / 3-hydroxybutyryl-CoA epimerase</fullName>
        <ecNumber evidence="2">1.1.1.35</ecNumber>
        <ecNumber evidence="2">4.2.1.17</ecNumber>
        <ecNumber evidence="2">5.1.2.3</ecNumber>
    </submittedName>
</protein>
<keyword evidence="2" id="KW-0413">Isomerase</keyword>
<dbReference type="InterPro" id="IPR029045">
    <property type="entry name" value="ClpP/crotonase-like_dom_sf"/>
</dbReference>
<dbReference type="Gene3D" id="3.90.226.10">
    <property type="entry name" value="2-enoyl-CoA Hydratase, Chain A, domain 1"/>
    <property type="match status" value="1"/>
</dbReference>
<evidence type="ECO:0000313" key="2">
    <source>
        <dbReference type="EMBL" id="VAV86704.1"/>
    </source>
</evidence>
<dbReference type="GO" id="GO:0004300">
    <property type="term" value="F:enoyl-CoA hydratase activity"/>
    <property type="evidence" value="ECO:0007669"/>
    <property type="project" value="UniProtKB-EC"/>
</dbReference>
<dbReference type="GO" id="GO:0006635">
    <property type="term" value="P:fatty acid beta-oxidation"/>
    <property type="evidence" value="ECO:0007669"/>
    <property type="project" value="TreeGrafter"/>
</dbReference>
<dbReference type="GO" id="GO:0008692">
    <property type="term" value="F:3-hydroxybutyryl-CoA epimerase activity"/>
    <property type="evidence" value="ECO:0007669"/>
    <property type="project" value="UniProtKB-EC"/>
</dbReference>
<dbReference type="Gene3D" id="3.40.50.720">
    <property type="entry name" value="NAD(P)-binding Rossmann-like Domain"/>
    <property type="match status" value="1"/>
</dbReference>
<dbReference type="SUPFAM" id="SSF52096">
    <property type="entry name" value="ClpP/crotonase"/>
    <property type="match status" value="1"/>
</dbReference>
<dbReference type="AlphaFoldDB" id="A0A3B0QZC7"/>
<dbReference type="Pfam" id="PF02737">
    <property type="entry name" value="3HCDH_N"/>
    <property type="match status" value="1"/>
</dbReference>
<sequence length="432" mass="47621">MRKINQKRLDALAELTVSELALPRAADKQPKGLSTYKHWRAVMDTDNILWLLIDKKGVSANTLAEPVLRELDQLLDEAKKATPKALVVRSAKPAGFIAGAEISEFVDMTDENEVRKSLQDALTIFDKLENFPAPTIALLHKYCLGGGLELALACKYRIATPDTKLGFPEVLLGLHPGLAGVWRSLRIMDPVNAMTMMLTGKNLIAKKAKRQGLVDLVAEERHFADAVRAAAAGTLKKTDAKGTKGTVLNFGPARSLVASQMEKQTASKAKKKHYPAPYSLIDIWREHGDDVEEMRKAETDSFVKLMVGDTSKNLVRAFFLRDKLKSYAKGTTHNIKHVHVIGAGVMGGDIAAWSALRGFTVTLQDREIKYIAPAIKRANELFKKRIYTEGERRAANDRLMPDVKGDGIAKADLIIEVVPENPEIKASVYADC</sequence>
<dbReference type="CDD" id="cd06558">
    <property type="entry name" value="crotonase-like"/>
    <property type="match status" value="1"/>
</dbReference>